<keyword evidence="2" id="KW-1185">Reference proteome</keyword>
<dbReference type="STRING" id="1316194.A0A1Q5UJE0"/>
<dbReference type="AlphaFoldDB" id="A0A1Q5UJE0"/>
<accession>A0A1Q5UJE0</accession>
<reference evidence="1 2" key="1">
    <citation type="submission" date="2016-10" db="EMBL/GenBank/DDBJ databases">
        <title>Genome sequence of the ascomycete fungus Penicillium subrubescens.</title>
        <authorList>
            <person name="De Vries R.P."/>
            <person name="Peng M."/>
            <person name="Dilokpimol A."/>
            <person name="Hilden K."/>
            <person name="Makela M.R."/>
            <person name="Grigoriev I."/>
            <person name="Riley R."/>
            <person name="Granchi Z."/>
        </authorList>
    </citation>
    <scope>NUCLEOTIDE SEQUENCE [LARGE SCALE GENOMIC DNA]</scope>
    <source>
        <strain evidence="1 2">CBS 132785</strain>
    </source>
</reference>
<organism evidence="1 2">
    <name type="scientific">Penicillium subrubescens</name>
    <dbReference type="NCBI Taxonomy" id="1316194"/>
    <lineage>
        <taxon>Eukaryota</taxon>
        <taxon>Fungi</taxon>
        <taxon>Dikarya</taxon>
        <taxon>Ascomycota</taxon>
        <taxon>Pezizomycotina</taxon>
        <taxon>Eurotiomycetes</taxon>
        <taxon>Eurotiomycetidae</taxon>
        <taxon>Eurotiales</taxon>
        <taxon>Aspergillaceae</taxon>
        <taxon>Penicillium</taxon>
    </lineage>
</organism>
<comment type="caution">
    <text evidence="1">The sequence shown here is derived from an EMBL/GenBank/DDBJ whole genome shotgun (WGS) entry which is preliminary data.</text>
</comment>
<dbReference type="EMBL" id="MNBE01000188">
    <property type="protein sequence ID" value="OKP12572.1"/>
    <property type="molecule type" value="Genomic_DNA"/>
</dbReference>
<evidence type="ECO:0000313" key="2">
    <source>
        <dbReference type="Proteomes" id="UP000186955"/>
    </source>
</evidence>
<evidence type="ECO:0000313" key="1">
    <source>
        <dbReference type="EMBL" id="OKP12572.1"/>
    </source>
</evidence>
<protein>
    <submittedName>
        <fullName evidence="1">Uncharacterized protein</fullName>
    </submittedName>
</protein>
<gene>
    <name evidence="1" type="ORF">PENSUB_1789</name>
</gene>
<dbReference type="Pfam" id="PF10042">
    <property type="entry name" value="DUF2278"/>
    <property type="match status" value="1"/>
</dbReference>
<name>A0A1Q5UJE0_9EURO</name>
<proteinExistence type="predicted"/>
<dbReference type="Proteomes" id="UP000186955">
    <property type="component" value="Unassembled WGS sequence"/>
</dbReference>
<dbReference type="OrthoDB" id="2580841at2759"/>
<dbReference type="InterPro" id="IPR019268">
    <property type="entry name" value="DUF2278"/>
</dbReference>
<sequence length="239" mass="26905">MPIPHYGVWVGRPTRYTAERAREDPKSPHIHLKFTDGSSKELEAALNVKSIDKDSRLVFWLTDDFSNSPIIEQLSKLDEGFHLAQWSSVDNNNNSGIEGHRRNRHHQARRLESDLHGLDFIRTDDLINIKSGQVLPHDIPGENNDILDKMEPILKSAIGKSTTYIFGSSFGSGIHDVHMNQGSLPRFDNGIYEDGAILFQYDDGHWEGVFLAFASQRIPTDPNGEPEEDSNTLADILGF</sequence>